<evidence type="ECO:0000313" key="8">
    <source>
        <dbReference type="EMBL" id="AGL81416.1"/>
    </source>
</evidence>
<evidence type="ECO:0000256" key="7">
    <source>
        <dbReference type="ARBA" id="ARBA00047984"/>
    </source>
</evidence>
<gene>
    <name evidence="8" type="primary">fs(1)Yb</name>
</gene>
<dbReference type="GO" id="GO:0016787">
    <property type="term" value="F:hydrolase activity"/>
    <property type="evidence" value="ECO:0007669"/>
    <property type="project" value="UniProtKB-KW"/>
</dbReference>
<dbReference type="Gene3D" id="3.40.50.300">
    <property type="entry name" value="P-loop containing nucleotide triphosphate hydrolases"/>
    <property type="match status" value="1"/>
</dbReference>
<keyword evidence="5" id="KW-0347">Helicase</keyword>
<evidence type="ECO:0000256" key="5">
    <source>
        <dbReference type="ARBA" id="ARBA00022806"/>
    </source>
</evidence>
<dbReference type="GO" id="GO:0005524">
    <property type="term" value="F:ATP binding"/>
    <property type="evidence" value="ECO:0007669"/>
    <property type="project" value="UniProtKB-KW"/>
</dbReference>
<comment type="catalytic activity">
    <reaction evidence="7">
        <text>ATP + H2O = ADP + phosphate + H(+)</text>
        <dbReference type="Rhea" id="RHEA:13065"/>
        <dbReference type="ChEBI" id="CHEBI:15377"/>
        <dbReference type="ChEBI" id="CHEBI:15378"/>
        <dbReference type="ChEBI" id="CHEBI:30616"/>
        <dbReference type="ChEBI" id="CHEBI:43474"/>
        <dbReference type="ChEBI" id="CHEBI:456216"/>
        <dbReference type="EC" id="3.6.4.13"/>
    </reaction>
</comment>
<evidence type="ECO:0000256" key="1">
    <source>
        <dbReference type="ARBA" id="ARBA00012552"/>
    </source>
</evidence>
<evidence type="ECO:0000256" key="4">
    <source>
        <dbReference type="ARBA" id="ARBA00022801"/>
    </source>
</evidence>
<accession>A0A075BHV6</accession>
<sequence length="1046" mass="117832">MEPIGDLQVPSFKVVSGGTTFTYASPKSGAASLDFLAHTLRKREANTEKTILICQQNFEAERLKFELAERDVNTILLPPHGAMVGQVLLLWSKGYINQALILCDGMLEHLGVVEANLVIHTTLPELNKFEERLKWLSISARNAEMLVITPCDEENEKEGKGETEPEIVQQRMPLKVDALNSIALYEIKENTPPTSSEDYKAEADVLLSAATAATIPNDNKEQEINLSVEDATEKLLASFELGSTDSAAVDESSPAAAKFNAPVYSPFVTENPTKSLDAEFQELVKSFKVQNVFKNMNLPPPPSVSIEEPVSSASASDYRHQIDTTSLDSIRTVKDSPASLAVVPFSAGGITYNNYGVLGWSRHAVVPCYGLTEAPDISTIIRRAMQQMGVARSRARAVQRFAWPHVSLGKSVLVVGNLQIGKTWSYLPTVCQRSHEDLQRRPDVGRGPTCIFVCPNQGQGKQIERWMSTLLCLLGSASGFEDVVTHWDKTQLVDIVRRLKKPVGILLTSVDLLLQLLNHNPVGSIFDAQAVKCIALDNLNDMVRVLPNDTMKLLQRLPEMFQLTQNKCQLLVSGRIWHTDLMVQHILPLMPDVLVLFDDALEASVYGGVQLDVRVVADEPEKIEHLKALIAERRNFANEPAVMVCSNSTEVLLLRRSLQAIGVNAHICVSEACYSNVAEWLRQSPSGLLLVTDDVVPRLKCGKIPLLIHYSFASMWARFKNRFSLFYANLKSPTTRPVGQSVVFAKPTDVENIWKLCDFYMKHKLPRPGHLLGILSQRRLEEQELHQPTSRSLCHQMAAFGDCLRHKCMYRHVMWRDEVLPPDHYPKNGLIRFLVLVCYSPAALAVRLSDQFPTAIRFLNFPMSDLGERVQRHYELEANRHMHPNPVPGEMAVVKNINRYERVHIVSVESNAMVLVQLLDTSTECFSYKTSQLYSCVEIFKDSPREAMDLRILGLQPESLDRIWPDDARNLVRKDFFRRTHNKRNRQFHAVVQSAIHRTIFVRNIYDDEGNDLLSFVINRFRSHQDECCQLKLDAMVMSSKDCPYM</sequence>
<keyword evidence="3" id="KW-0547">Nucleotide-binding</keyword>
<dbReference type="SUPFAM" id="SSF52540">
    <property type="entry name" value="P-loop containing nucleoside triphosphate hydrolases"/>
    <property type="match status" value="1"/>
</dbReference>
<keyword evidence="2" id="KW-0677">Repeat</keyword>
<evidence type="ECO:0000256" key="3">
    <source>
        <dbReference type="ARBA" id="ARBA00022741"/>
    </source>
</evidence>
<dbReference type="PANTHER" id="PTHR22655:SF2">
    <property type="entry name" value="ATP-DEPENDENT RNA HELICASE TDRD12-RELATED"/>
    <property type="match status" value="1"/>
</dbReference>
<dbReference type="AlphaFoldDB" id="A0A075BHV6"/>
<dbReference type="EMBL" id="JX647386">
    <property type="protein sequence ID" value="AGL81416.1"/>
    <property type="molecule type" value="Genomic_DNA"/>
</dbReference>
<keyword evidence="4" id="KW-0378">Hydrolase</keyword>
<dbReference type="ExpressionAtlas" id="A0A075BHV6">
    <property type="expression patterns" value="baseline and differential"/>
</dbReference>
<evidence type="ECO:0000256" key="6">
    <source>
        <dbReference type="ARBA" id="ARBA00022840"/>
    </source>
</evidence>
<dbReference type="VEuPathDB" id="VectorBase:FBgn0000928"/>
<dbReference type="OrthoDB" id="249932at2759"/>
<keyword evidence="6" id="KW-0067">ATP-binding</keyword>
<dbReference type="EC" id="3.6.4.13" evidence="1"/>
<dbReference type="PANTHER" id="PTHR22655">
    <property type="entry name" value="ATP-DEPENDENT RNA HELICASE TDRD12-RELATED"/>
    <property type="match status" value="1"/>
</dbReference>
<evidence type="ECO:0000256" key="2">
    <source>
        <dbReference type="ARBA" id="ARBA00022737"/>
    </source>
</evidence>
<proteinExistence type="predicted"/>
<name>A0A075BHV6_DROME</name>
<organism evidence="8">
    <name type="scientific">Drosophila melanogaster</name>
    <name type="common">Fruit fly</name>
    <dbReference type="NCBI Taxonomy" id="7227"/>
    <lineage>
        <taxon>Eukaryota</taxon>
        <taxon>Metazoa</taxon>
        <taxon>Ecdysozoa</taxon>
        <taxon>Arthropoda</taxon>
        <taxon>Hexapoda</taxon>
        <taxon>Insecta</taxon>
        <taxon>Pterygota</taxon>
        <taxon>Neoptera</taxon>
        <taxon>Endopterygota</taxon>
        <taxon>Diptera</taxon>
        <taxon>Brachycera</taxon>
        <taxon>Muscomorpha</taxon>
        <taxon>Ephydroidea</taxon>
        <taxon>Drosophilidae</taxon>
        <taxon>Drosophila</taxon>
        <taxon>Sophophora</taxon>
    </lineage>
</organism>
<reference evidence="8" key="1">
    <citation type="submission" date="2012-08" db="EMBL/GenBank/DDBJ databases">
        <title>Pervasive adaptive evolution of genes involved in the regulation of Drosophila germline stem cells.</title>
        <authorList>
            <person name="Flores H.A."/>
            <person name="Bauer DuMont V.L."/>
            <person name="Fatoo A."/>
            <person name="Hubbard D."/>
            <person name="Al-Hijji M."/>
            <person name="Barbash D.A."/>
            <person name="Aquadro C.F."/>
        </authorList>
    </citation>
    <scope>NUCLEOTIDE SEQUENCE</scope>
    <source>
        <strain evidence="8">Mel20</strain>
    </source>
</reference>
<protein>
    <recommendedName>
        <fullName evidence="1">RNA helicase</fullName>
        <ecNumber evidence="1">3.6.4.13</ecNumber>
    </recommendedName>
</protein>
<dbReference type="GO" id="GO:0003724">
    <property type="term" value="F:RNA helicase activity"/>
    <property type="evidence" value="ECO:0007669"/>
    <property type="project" value="UniProtKB-EC"/>
</dbReference>
<dbReference type="InterPro" id="IPR027417">
    <property type="entry name" value="P-loop_NTPase"/>
</dbReference>